<gene>
    <name evidence="1" type="ORF">LVIROSA_LOCUS29150</name>
</gene>
<dbReference type="Gene3D" id="3.80.10.10">
    <property type="entry name" value="Ribonuclease Inhibitor"/>
    <property type="match status" value="1"/>
</dbReference>
<evidence type="ECO:0000313" key="1">
    <source>
        <dbReference type="EMBL" id="CAH1443216.1"/>
    </source>
</evidence>
<protein>
    <submittedName>
        <fullName evidence="1">Uncharacterized protein</fullName>
    </submittedName>
</protein>
<keyword evidence="2" id="KW-1185">Reference proteome</keyword>
<dbReference type="Proteomes" id="UP001157418">
    <property type="component" value="Unassembled WGS sequence"/>
</dbReference>
<dbReference type="EMBL" id="CAKMRJ010005412">
    <property type="protein sequence ID" value="CAH1443216.1"/>
    <property type="molecule type" value="Genomic_DNA"/>
</dbReference>
<dbReference type="SUPFAM" id="SSF52047">
    <property type="entry name" value="RNI-like"/>
    <property type="match status" value="1"/>
</dbReference>
<accession>A0AAU9NZ20</accession>
<sequence length="180" mass="20238">MMGLCEYCPLVERYVCIPIPFEPDFLESSRLNKFGLKCPKITTLALNGCKMYTYVRGGDDRPFDFGMLFKVFHELKYVDFSGCTGLTGRELVTGGGGNNLEVMILRNCEHLKQVAVEQFIEALIGGHLRLLRHLDISNIKGLALDDGGTQRSFRVSPILIQQLLEQRPNFCLVAEFSDPS</sequence>
<proteinExistence type="predicted"/>
<organism evidence="1 2">
    <name type="scientific">Lactuca virosa</name>
    <dbReference type="NCBI Taxonomy" id="75947"/>
    <lineage>
        <taxon>Eukaryota</taxon>
        <taxon>Viridiplantae</taxon>
        <taxon>Streptophyta</taxon>
        <taxon>Embryophyta</taxon>
        <taxon>Tracheophyta</taxon>
        <taxon>Spermatophyta</taxon>
        <taxon>Magnoliopsida</taxon>
        <taxon>eudicotyledons</taxon>
        <taxon>Gunneridae</taxon>
        <taxon>Pentapetalae</taxon>
        <taxon>asterids</taxon>
        <taxon>campanulids</taxon>
        <taxon>Asterales</taxon>
        <taxon>Asteraceae</taxon>
        <taxon>Cichorioideae</taxon>
        <taxon>Cichorieae</taxon>
        <taxon>Lactucinae</taxon>
        <taxon>Lactuca</taxon>
    </lineage>
</organism>
<dbReference type="InterPro" id="IPR032675">
    <property type="entry name" value="LRR_dom_sf"/>
</dbReference>
<evidence type="ECO:0000313" key="2">
    <source>
        <dbReference type="Proteomes" id="UP001157418"/>
    </source>
</evidence>
<name>A0AAU9NZ20_9ASTR</name>
<reference evidence="1 2" key="1">
    <citation type="submission" date="2022-01" db="EMBL/GenBank/DDBJ databases">
        <authorList>
            <person name="Xiong W."/>
            <person name="Schranz E."/>
        </authorList>
    </citation>
    <scope>NUCLEOTIDE SEQUENCE [LARGE SCALE GENOMIC DNA]</scope>
</reference>
<dbReference type="AlphaFoldDB" id="A0AAU9NZ20"/>
<comment type="caution">
    <text evidence="1">The sequence shown here is derived from an EMBL/GenBank/DDBJ whole genome shotgun (WGS) entry which is preliminary data.</text>
</comment>